<evidence type="ECO:0000313" key="3">
    <source>
        <dbReference type="Proteomes" id="UP000051733"/>
    </source>
</evidence>
<dbReference type="EMBL" id="AYYY01000061">
    <property type="protein sequence ID" value="KRM60903.1"/>
    <property type="molecule type" value="Genomic_DNA"/>
</dbReference>
<gene>
    <name evidence="2" type="ORF">FC26_GL000392</name>
</gene>
<dbReference type="OrthoDB" id="2142474at2"/>
<proteinExistence type="predicted"/>
<dbReference type="AlphaFoldDB" id="A0A0R2A1Z6"/>
<accession>A0A0R2A1Z6</accession>
<reference evidence="2 3" key="1">
    <citation type="journal article" date="2015" name="Genome Announc.">
        <title>Expanding the biotechnology potential of lactobacilli through comparative genomics of 213 strains and associated genera.</title>
        <authorList>
            <person name="Sun Z."/>
            <person name="Harris H.M."/>
            <person name="McCann A."/>
            <person name="Guo C."/>
            <person name="Argimon S."/>
            <person name="Zhang W."/>
            <person name="Yang X."/>
            <person name="Jeffery I.B."/>
            <person name="Cooney J.C."/>
            <person name="Kagawa T.F."/>
            <person name="Liu W."/>
            <person name="Song Y."/>
            <person name="Salvetti E."/>
            <person name="Wrobel A."/>
            <person name="Rasinkangas P."/>
            <person name="Parkhill J."/>
            <person name="Rea M.C."/>
            <person name="O'Sullivan O."/>
            <person name="Ritari J."/>
            <person name="Douillard F.P."/>
            <person name="Paul Ross R."/>
            <person name="Yang R."/>
            <person name="Briner A.E."/>
            <person name="Felis G.E."/>
            <person name="de Vos W.M."/>
            <person name="Barrangou R."/>
            <person name="Klaenhammer T.R."/>
            <person name="Caufield P.W."/>
            <person name="Cui Y."/>
            <person name="Zhang H."/>
            <person name="O'Toole P.W."/>
        </authorList>
    </citation>
    <scope>NUCLEOTIDE SEQUENCE [LARGE SCALE GENOMIC DNA]</scope>
    <source>
        <strain evidence="2 3">DSM 20634</strain>
    </source>
</reference>
<comment type="caution">
    <text evidence="2">The sequence shown here is derived from an EMBL/GenBank/DDBJ whole genome shotgun (WGS) entry which is preliminary data.</text>
</comment>
<evidence type="ECO:0000259" key="1">
    <source>
        <dbReference type="Pfam" id="PF24710"/>
    </source>
</evidence>
<dbReference type="RefSeq" id="WP_057780230.1">
    <property type="nucleotide sequence ID" value="NZ_AYYY01000061.1"/>
</dbReference>
<dbReference type="InterPro" id="IPR056088">
    <property type="entry name" value="DUF7671"/>
</dbReference>
<protein>
    <recommendedName>
        <fullName evidence="1">DUF7671 domain-containing protein</fullName>
    </recommendedName>
</protein>
<feature type="domain" description="DUF7671" evidence="1">
    <location>
        <begin position="9"/>
        <end position="103"/>
    </location>
</feature>
<dbReference type="Proteomes" id="UP000051733">
    <property type="component" value="Unassembled WGS sequence"/>
</dbReference>
<name>A0A0R2A1Z6_9LACO</name>
<keyword evidence="3" id="KW-1185">Reference proteome</keyword>
<organism evidence="2 3">
    <name type="scientific">Paucilactobacillus vaccinostercus DSM 20634</name>
    <dbReference type="NCBI Taxonomy" id="1423813"/>
    <lineage>
        <taxon>Bacteria</taxon>
        <taxon>Bacillati</taxon>
        <taxon>Bacillota</taxon>
        <taxon>Bacilli</taxon>
        <taxon>Lactobacillales</taxon>
        <taxon>Lactobacillaceae</taxon>
        <taxon>Paucilactobacillus</taxon>
    </lineage>
</organism>
<evidence type="ECO:0000313" key="2">
    <source>
        <dbReference type="EMBL" id="KRM60903.1"/>
    </source>
</evidence>
<dbReference type="STRING" id="1423813.FC26_GL000392"/>
<sequence length="110" mass="12653">MAKKDKYKKDKYEVHRYTGLPVEMDNSGGYEFKVDAHGEAKAHAWRTGKHTKGKYQRLGQLLLTENNLLVAILQVEEMAFKDRHSEVPLQRFTTEFISDGMVAQGLKLLK</sequence>
<dbReference type="Pfam" id="PF24710">
    <property type="entry name" value="DUF7671"/>
    <property type="match status" value="1"/>
</dbReference>
<dbReference type="PATRIC" id="fig|1423813.3.peg.401"/>